<protein>
    <submittedName>
        <fullName evidence="1">Uncharacterized protein</fullName>
    </submittedName>
</protein>
<accession>A0A109IMC4</accession>
<evidence type="ECO:0000313" key="1">
    <source>
        <dbReference type="EMBL" id="SCG51022.1"/>
    </source>
</evidence>
<keyword evidence="2" id="KW-1185">Reference proteome</keyword>
<gene>
    <name evidence="1" type="ORF">GA0070623_1879</name>
</gene>
<dbReference type="AlphaFoldDB" id="A0A109IMC4"/>
<proteinExistence type="predicted"/>
<dbReference type="EMBL" id="LT607752">
    <property type="protein sequence ID" value="SCG51022.1"/>
    <property type="molecule type" value="Genomic_DNA"/>
</dbReference>
<evidence type="ECO:0000313" key="2">
    <source>
        <dbReference type="Proteomes" id="UP000198226"/>
    </source>
</evidence>
<sequence>MVPGLTGPSAVGPAATAGPTVVDRASRRTGEPGPAAPVRGRSPGGTRDLRAYPRGGGQAGRTATIAYGVVGVGVVVNRAFGR</sequence>
<dbReference type="Proteomes" id="UP000198226">
    <property type="component" value="Chromosome I"/>
</dbReference>
<name>A0A109IMC4_9ACTN</name>
<organism evidence="1 2">
    <name type="scientific">Micromonospora rifamycinica</name>
    <dbReference type="NCBI Taxonomy" id="291594"/>
    <lineage>
        <taxon>Bacteria</taxon>
        <taxon>Bacillati</taxon>
        <taxon>Actinomycetota</taxon>
        <taxon>Actinomycetes</taxon>
        <taxon>Micromonosporales</taxon>
        <taxon>Micromonosporaceae</taxon>
        <taxon>Micromonospora</taxon>
    </lineage>
</organism>
<reference evidence="2" key="1">
    <citation type="submission" date="2016-06" db="EMBL/GenBank/DDBJ databases">
        <authorList>
            <person name="Varghese N."/>
            <person name="Submissions Spin"/>
        </authorList>
    </citation>
    <scope>NUCLEOTIDE SEQUENCE [LARGE SCALE GENOMIC DNA]</scope>
    <source>
        <strain evidence="2">DSM 44983</strain>
    </source>
</reference>